<accession>A0A1D8GJS5</accession>
<dbReference type="KEGG" id="gfe:Gferi_17340"/>
<feature type="transmembrane region" description="Helical" evidence="1">
    <location>
        <begin position="175"/>
        <end position="194"/>
    </location>
</feature>
<evidence type="ECO:0000313" key="2">
    <source>
        <dbReference type="EMBL" id="AOT71159.1"/>
    </source>
</evidence>
<dbReference type="PANTHER" id="PTHR41771">
    <property type="entry name" value="MEMBRANE PROTEIN-RELATED"/>
    <property type="match status" value="1"/>
</dbReference>
<keyword evidence="3" id="KW-1185">Reference proteome</keyword>
<organism evidence="2 3">
    <name type="scientific">Geosporobacter ferrireducens</name>
    <dbReference type="NCBI Taxonomy" id="1424294"/>
    <lineage>
        <taxon>Bacteria</taxon>
        <taxon>Bacillati</taxon>
        <taxon>Bacillota</taxon>
        <taxon>Clostridia</taxon>
        <taxon>Peptostreptococcales</taxon>
        <taxon>Thermotaleaceae</taxon>
        <taxon>Geosporobacter</taxon>
    </lineage>
</organism>
<reference evidence="2 3" key="1">
    <citation type="submission" date="2016-09" db="EMBL/GenBank/DDBJ databases">
        <title>Genomic analysis reveals versatility of anaerobic energy metabolism of Geosporobacter ferrireducens IRF9 of phylum Firmicutes.</title>
        <authorList>
            <person name="Kim S.-J."/>
        </authorList>
    </citation>
    <scope>NUCLEOTIDE SEQUENCE [LARGE SCALE GENOMIC DNA]</scope>
    <source>
        <strain evidence="2 3">IRF9</strain>
    </source>
</reference>
<evidence type="ECO:0000313" key="3">
    <source>
        <dbReference type="Proteomes" id="UP000095743"/>
    </source>
</evidence>
<proteinExistence type="predicted"/>
<dbReference type="AlphaFoldDB" id="A0A1D8GJS5"/>
<keyword evidence="1" id="KW-0472">Membrane</keyword>
<dbReference type="Proteomes" id="UP000095743">
    <property type="component" value="Chromosome"/>
</dbReference>
<dbReference type="OrthoDB" id="5753718at2"/>
<name>A0A1D8GJS5_9FIRM</name>
<keyword evidence="1" id="KW-0812">Transmembrane</keyword>
<feature type="transmembrane region" description="Helical" evidence="1">
    <location>
        <begin position="300"/>
        <end position="324"/>
    </location>
</feature>
<keyword evidence="1" id="KW-1133">Transmembrane helix</keyword>
<feature type="transmembrane region" description="Helical" evidence="1">
    <location>
        <begin position="344"/>
        <end position="369"/>
    </location>
</feature>
<dbReference type="EMBL" id="CP017269">
    <property type="protein sequence ID" value="AOT71159.1"/>
    <property type="molecule type" value="Genomic_DNA"/>
</dbReference>
<evidence type="ECO:0000256" key="1">
    <source>
        <dbReference type="SAM" id="Phobius"/>
    </source>
</evidence>
<dbReference type="RefSeq" id="WP_069978690.1">
    <property type="nucleotide sequence ID" value="NZ_CP017269.1"/>
</dbReference>
<dbReference type="PANTHER" id="PTHR41771:SF1">
    <property type="entry name" value="MEMBRANE PROTEIN"/>
    <property type="match status" value="1"/>
</dbReference>
<feature type="transmembrane region" description="Helical" evidence="1">
    <location>
        <begin position="124"/>
        <end position="142"/>
    </location>
</feature>
<feature type="transmembrane region" description="Helical" evidence="1">
    <location>
        <begin position="201"/>
        <end position="225"/>
    </location>
</feature>
<dbReference type="InterPro" id="IPR012507">
    <property type="entry name" value="YibE_F"/>
</dbReference>
<dbReference type="Pfam" id="PF07907">
    <property type="entry name" value="YibE_F"/>
    <property type="match status" value="1"/>
</dbReference>
<evidence type="ECO:0008006" key="4">
    <source>
        <dbReference type="Google" id="ProtNLM"/>
    </source>
</evidence>
<feature type="transmembrane region" description="Helical" evidence="1">
    <location>
        <begin position="245"/>
        <end position="265"/>
    </location>
</feature>
<gene>
    <name evidence="2" type="ORF">Gferi_17340</name>
</gene>
<protein>
    <recommendedName>
        <fullName evidence="4">YibE/F family protein</fullName>
    </recommendedName>
</protein>
<sequence>MRKYFCNSDAISALVVTALVILLAFVPTGFPTNQYPDSVRAAALVLDTNDSTMYSTGIIRQGAQICTLQVLNGPYKGQIIEGTNRFIGKMEMDKVFVQGDKALVVLDTYQGKIQFANIIDHYRINLELILFGAFVLLLIGYAGWTGVKALLSFVLTILMIWKVLIPTLLKGWNPIIVSMGVVVLLTLVIIVLVGGYNRKSLVAIIGSLAGTFLTCFLAIIFGAQFKVHGAIMPFSESLLYAGYDYLNLTDIFIAAIFIASSGALMDLAMDISAAMYEIIQNNPYITTKEAIKSGLNIGRAVIGTMTTTLLLAYSGGYIALMMVFMAQGTPTINIFNLKYVSAEILHTIVGSFGLVTVAPFTTIVAGFVFTQPSFVNQLKQQFIPPQHQPVITKASLQKEI</sequence>
<dbReference type="STRING" id="1424294.Gferi_17340"/>